<sequence>MTEPNRASELFDAADKELAAMSQDALRWRYYAARVAAMLGVSIEQMAREVDDAIERDRAAEQAHRPDSAPSE</sequence>
<evidence type="ECO:0000313" key="2">
    <source>
        <dbReference type="Proteomes" id="UP000218731"/>
    </source>
</evidence>
<dbReference type="Proteomes" id="UP000218731">
    <property type="component" value="Plasmid pKF715A"/>
</dbReference>
<dbReference type="AlphaFoldDB" id="A0A1L7NMJ6"/>
<proteinExistence type="predicted"/>
<evidence type="ECO:0000313" key="1">
    <source>
        <dbReference type="EMBL" id="BAW26698.1"/>
    </source>
</evidence>
<dbReference type="EMBL" id="AP015030">
    <property type="protein sequence ID" value="BAW26698.1"/>
    <property type="molecule type" value="Genomic_DNA"/>
</dbReference>
<name>A0A1L7NMJ6_PSEPU</name>
<geneLocation type="plasmid" evidence="2">
    <name>pkf715a dna</name>
</geneLocation>
<reference evidence="1 2" key="1">
    <citation type="submission" date="2015-11" db="EMBL/GenBank/DDBJ databases">
        <title>Complete genome sequencing of a biphenyl-degrading bacterium, Pseudomonas putida KF715 (=NBRC110667).</title>
        <authorList>
            <person name="Suenaga H."/>
            <person name="Fujihara N."/>
            <person name="Watanabe T."/>
            <person name="Hirose J."/>
            <person name="Kimura N."/>
            <person name="Yamazoe A."/>
            <person name="Hosoyama A."/>
            <person name="Shimodaira J."/>
            <person name="Furukawa K."/>
        </authorList>
    </citation>
    <scope>NUCLEOTIDE SEQUENCE [LARGE SCALE GENOMIC DNA]</scope>
    <source>
        <strain evidence="1 2">KF715</strain>
        <plasmid evidence="2">Plasmid pkf715a dna</plasmid>
    </source>
</reference>
<protein>
    <submittedName>
        <fullName evidence="1">Uncharacterized protein</fullName>
    </submittedName>
</protein>
<keyword evidence="1" id="KW-0614">Plasmid</keyword>
<accession>A0A1L7NMJ6</accession>
<gene>
    <name evidence="1" type="ORF">KF715C_pA1930</name>
</gene>
<organism evidence="1 2">
    <name type="scientific">Pseudomonas putida</name>
    <name type="common">Arthrobacter siderocapsulatus</name>
    <dbReference type="NCBI Taxonomy" id="303"/>
    <lineage>
        <taxon>Bacteria</taxon>
        <taxon>Pseudomonadati</taxon>
        <taxon>Pseudomonadota</taxon>
        <taxon>Gammaproteobacteria</taxon>
        <taxon>Pseudomonadales</taxon>
        <taxon>Pseudomonadaceae</taxon>
        <taxon>Pseudomonas</taxon>
    </lineage>
</organism>